<dbReference type="Gene3D" id="3.90.1150.30">
    <property type="match status" value="1"/>
</dbReference>
<evidence type="ECO:0000313" key="2">
    <source>
        <dbReference type="Proteomes" id="UP001595685"/>
    </source>
</evidence>
<gene>
    <name evidence="1" type="ORF">ACFOLH_01750</name>
</gene>
<dbReference type="InterPro" id="IPR058532">
    <property type="entry name" value="YjbR/MT2646/Rv2570-like"/>
</dbReference>
<evidence type="ECO:0000313" key="1">
    <source>
        <dbReference type="EMBL" id="MFC3687060.1"/>
    </source>
</evidence>
<proteinExistence type="predicted"/>
<keyword evidence="1" id="KW-0238">DNA-binding</keyword>
<dbReference type="Proteomes" id="UP001595685">
    <property type="component" value="Unassembled WGS sequence"/>
</dbReference>
<sequence length="146" mass="15926">MAHPRMYDEDDPLLARVRAMCLGYPEAGERESHGRPHFVAGRRVFAQYGIAGEDDLRLVVHPDDGDREALLQHPRASVPPYVGPAGWLGFDLREADDLPPVDWEEMAELVDDSYRRVALVRMLRALDGALDGAGPDGAGQGAPPSG</sequence>
<dbReference type="Pfam" id="PF04237">
    <property type="entry name" value="YjbR"/>
    <property type="match status" value="1"/>
</dbReference>
<dbReference type="InterPro" id="IPR038056">
    <property type="entry name" value="YjbR-like_sf"/>
</dbReference>
<accession>A0ABV7WBB4</accession>
<dbReference type="SUPFAM" id="SSF142906">
    <property type="entry name" value="YjbR-like"/>
    <property type="match status" value="1"/>
</dbReference>
<name>A0ABV7WBB4_9MICO</name>
<protein>
    <submittedName>
        <fullName evidence="1">MmcQ/YjbR family DNA-binding protein</fullName>
    </submittedName>
</protein>
<keyword evidence="2" id="KW-1185">Reference proteome</keyword>
<dbReference type="RefSeq" id="WP_340294303.1">
    <property type="nucleotide sequence ID" value="NZ_JBBEOI010000150.1"/>
</dbReference>
<dbReference type="EMBL" id="JBHRWW010000001">
    <property type="protein sequence ID" value="MFC3687060.1"/>
    <property type="molecule type" value="Genomic_DNA"/>
</dbReference>
<organism evidence="1 2">
    <name type="scientific">Aquipuribacter hungaricus</name>
    <dbReference type="NCBI Taxonomy" id="545624"/>
    <lineage>
        <taxon>Bacteria</taxon>
        <taxon>Bacillati</taxon>
        <taxon>Actinomycetota</taxon>
        <taxon>Actinomycetes</taxon>
        <taxon>Micrococcales</taxon>
        <taxon>Intrasporangiaceae</taxon>
        <taxon>Aquipuribacter</taxon>
    </lineage>
</organism>
<comment type="caution">
    <text evidence="1">The sequence shown here is derived from an EMBL/GenBank/DDBJ whole genome shotgun (WGS) entry which is preliminary data.</text>
</comment>
<dbReference type="GO" id="GO:0003677">
    <property type="term" value="F:DNA binding"/>
    <property type="evidence" value="ECO:0007669"/>
    <property type="project" value="UniProtKB-KW"/>
</dbReference>
<reference evidence="2" key="1">
    <citation type="journal article" date="2019" name="Int. J. Syst. Evol. Microbiol.">
        <title>The Global Catalogue of Microorganisms (GCM) 10K type strain sequencing project: providing services to taxonomists for standard genome sequencing and annotation.</title>
        <authorList>
            <consortium name="The Broad Institute Genomics Platform"/>
            <consortium name="The Broad Institute Genome Sequencing Center for Infectious Disease"/>
            <person name="Wu L."/>
            <person name="Ma J."/>
        </authorList>
    </citation>
    <scope>NUCLEOTIDE SEQUENCE [LARGE SCALE GENOMIC DNA]</scope>
    <source>
        <strain evidence="2">NCAIM B.02333</strain>
    </source>
</reference>